<name>A0A7U7G9T8_9GAMM</name>
<proteinExistence type="predicted"/>
<sequence>MLYCADLPADPTIHRILLIKWSAMGDVIIATALFEDIARSFPDRELHLDTQPGWQSLFASDPRFQRILTVDWRDRRQRIRQMAAWLRQVRAQHYDLVIDLQCNDRSRLLLSLLWLSGQRVRYRLGNRRQLPYNIAPVELPKPSHILLRSRAALRAGGIPATTPRPVLNIPERNRAHAGNFIKRHGLSPNGYAIFLPGCNASGHLKRWGAARYAALATRLHREGLERIVLIGGPDEVDECQHIEQQCGAWLVNLCGQTEILDIPPLCEPACFIVANDTGTAHLAAATATPMTVLCGPTDPRRVKPLGDNVTALQAELPCINCYRKSCSHHSCMAMLTPPLVFQHLRATGWEKA</sequence>
<gene>
    <name evidence="3" type="ORF">BN874_1500003</name>
</gene>
<comment type="caution">
    <text evidence="3">The sequence shown here is derived from an EMBL/GenBank/DDBJ whole genome shotgun (WGS) entry which is preliminary data.</text>
</comment>
<keyword evidence="4" id="KW-1185">Reference proteome</keyword>
<dbReference type="AlphaFoldDB" id="A0A7U7G9T8"/>
<dbReference type="InterPro" id="IPR051199">
    <property type="entry name" value="LPS_LOS_Heptosyltrfase"/>
</dbReference>
<dbReference type="SUPFAM" id="SSF53756">
    <property type="entry name" value="UDP-Glycosyltransferase/glycogen phosphorylase"/>
    <property type="match status" value="1"/>
</dbReference>
<dbReference type="RefSeq" id="WP_051497429.1">
    <property type="nucleotide sequence ID" value="NZ_CBTK010000058.1"/>
</dbReference>
<dbReference type="PANTHER" id="PTHR30160:SF1">
    <property type="entry name" value="LIPOPOLYSACCHARIDE 1,2-N-ACETYLGLUCOSAMINETRANSFERASE-RELATED"/>
    <property type="match status" value="1"/>
</dbReference>
<reference evidence="3 4" key="1">
    <citation type="journal article" date="2014" name="ISME J.">
        <title>Candidatus Competibacter-lineage genomes retrieved from metagenomes reveal functional metabolic diversity.</title>
        <authorList>
            <person name="McIlroy S.J."/>
            <person name="Albertsen M."/>
            <person name="Andresen E.K."/>
            <person name="Saunders A.M."/>
            <person name="Kristiansen R."/>
            <person name="Stokholm-Bjerregaard M."/>
            <person name="Nielsen K.L."/>
            <person name="Nielsen P.H."/>
        </authorList>
    </citation>
    <scope>NUCLEOTIDE SEQUENCE [LARGE SCALE GENOMIC DNA]</scope>
    <source>
        <strain evidence="3 4">Run_B_J11</strain>
    </source>
</reference>
<dbReference type="GO" id="GO:0008713">
    <property type="term" value="F:ADP-heptose-lipopolysaccharide heptosyltransferase activity"/>
    <property type="evidence" value="ECO:0007669"/>
    <property type="project" value="TreeGrafter"/>
</dbReference>
<evidence type="ECO:0000256" key="2">
    <source>
        <dbReference type="ARBA" id="ARBA00022679"/>
    </source>
</evidence>
<dbReference type="GO" id="GO:0005829">
    <property type="term" value="C:cytosol"/>
    <property type="evidence" value="ECO:0007669"/>
    <property type="project" value="TreeGrafter"/>
</dbReference>
<dbReference type="GO" id="GO:0009244">
    <property type="term" value="P:lipopolysaccharide core region biosynthetic process"/>
    <property type="evidence" value="ECO:0007669"/>
    <property type="project" value="TreeGrafter"/>
</dbReference>
<dbReference type="EMBL" id="CBTK010000058">
    <property type="protein sequence ID" value="CDH44090.1"/>
    <property type="molecule type" value="Genomic_DNA"/>
</dbReference>
<keyword evidence="1" id="KW-0328">Glycosyltransferase</keyword>
<protein>
    <submittedName>
        <fullName evidence="3">Heptosyltransferase family protein</fullName>
    </submittedName>
</protein>
<dbReference type="Proteomes" id="UP000019184">
    <property type="component" value="Unassembled WGS sequence"/>
</dbReference>
<dbReference type="OrthoDB" id="9797795at2"/>
<accession>A0A7U7G9T8</accession>
<dbReference type="Pfam" id="PF01075">
    <property type="entry name" value="Glyco_transf_9"/>
    <property type="match status" value="1"/>
</dbReference>
<dbReference type="PANTHER" id="PTHR30160">
    <property type="entry name" value="TETRAACYLDISACCHARIDE 4'-KINASE-RELATED"/>
    <property type="match status" value="1"/>
</dbReference>
<evidence type="ECO:0000313" key="3">
    <source>
        <dbReference type="EMBL" id="CDH44090.1"/>
    </source>
</evidence>
<dbReference type="CDD" id="cd03789">
    <property type="entry name" value="GT9_LPS_heptosyltransferase"/>
    <property type="match status" value="1"/>
</dbReference>
<dbReference type="InterPro" id="IPR002201">
    <property type="entry name" value="Glyco_trans_9"/>
</dbReference>
<evidence type="ECO:0000313" key="4">
    <source>
        <dbReference type="Proteomes" id="UP000019184"/>
    </source>
</evidence>
<organism evidence="3 4">
    <name type="scientific">Candidatus Contendobacter odensis Run_B_J11</name>
    <dbReference type="NCBI Taxonomy" id="1400861"/>
    <lineage>
        <taxon>Bacteria</taxon>
        <taxon>Pseudomonadati</taxon>
        <taxon>Pseudomonadota</taxon>
        <taxon>Gammaproteobacteria</taxon>
        <taxon>Candidatus Competibacteraceae</taxon>
        <taxon>Candidatus Contendibacter</taxon>
    </lineage>
</organism>
<evidence type="ECO:0000256" key="1">
    <source>
        <dbReference type="ARBA" id="ARBA00022676"/>
    </source>
</evidence>
<dbReference type="Gene3D" id="3.40.50.2000">
    <property type="entry name" value="Glycogen Phosphorylase B"/>
    <property type="match status" value="2"/>
</dbReference>
<keyword evidence="2" id="KW-0808">Transferase</keyword>